<comment type="caution">
    <text evidence="13">The sequence shown here is derived from an EMBL/GenBank/DDBJ whole genome shotgun (WGS) entry which is preliminary data.</text>
</comment>
<evidence type="ECO:0000313" key="13">
    <source>
        <dbReference type="EMBL" id="MFD2139199.1"/>
    </source>
</evidence>
<evidence type="ECO:0000256" key="3">
    <source>
        <dbReference type="ARBA" id="ARBA00013152"/>
    </source>
</evidence>
<evidence type="ECO:0000256" key="9">
    <source>
        <dbReference type="ARBA" id="ARBA00049473"/>
    </source>
</evidence>
<evidence type="ECO:0000256" key="4">
    <source>
        <dbReference type="ARBA" id="ARBA00022679"/>
    </source>
</evidence>
<comment type="catalytic activity">
    <reaction evidence="9 11">
        <text>D-sedoheptulose 7-phosphate + D-glyceraldehyde 3-phosphate = aldehydo-D-ribose 5-phosphate + D-xylulose 5-phosphate</text>
        <dbReference type="Rhea" id="RHEA:10508"/>
        <dbReference type="ChEBI" id="CHEBI:57483"/>
        <dbReference type="ChEBI" id="CHEBI:57737"/>
        <dbReference type="ChEBI" id="CHEBI:58273"/>
        <dbReference type="ChEBI" id="CHEBI:59776"/>
        <dbReference type="EC" id="2.2.1.1"/>
    </reaction>
</comment>
<dbReference type="InterPro" id="IPR005478">
    <property type="entry name" value="Transketolase_bac-like"/>
</dbReference>
<keyword evidence="5 11" id="KW-0479">Metal-binding</keyword>
<dbReference type="InterPro" id="IPR020826">
    <property type="entry name" value="Transketolase_BS"/>
</dbReference>
<dbReference type="Pfam" id="PF22613">
    <property type="entry name" value="Transketolase_C_1"/>
    <property type="match status" value="1"/>
</dbReference>
<evidence type="ECO:0000256" key="7">
    <source>
        <dbReference type="ARBA" id="ARBA00022842"/>
    </source>
</evidence>
<dbReference type="PROSITE" id="PS00801">
    <property type="entry name" value="TRANSKETOLASE_1"/>
    <property type="match status" value="1"/>
</dbReference>
<dbReference type="EC" id="2.2.1.1" evidence="3 10"/>
<dbReference type="SUPFAM" id="SSF52518">
    <property type="entry name" value="Thiamin diphosphate-binding fold (THDP-binding)"/>
    <property type="match status" value="2"/>
</dbReference>
<dbReference type="EMBL" id="JBHUHD010000001">
    <property type="protein sequence ID" value="MFD2139199.1"/>
    <property type="molecule type" value="Genomic_DNA"/>
</dbReference>
<comment type="cofactor">
    <cofactor evidence="11">
        <name>Mg(2+)</name>
        <dbReference type="ChEBI" id="CHEBI:18420"/>
    </cofactor>
    <cofactor evidence="11">
        <name>Ca(2+)</name>
        <dbReference type="ChEBI" id="CHEBI:29108"/>
    </cofactor>
    <cofactor evidence="11">
        <name>Mn(2+)</name>
        <dbReference type="ChEBI" id="CHEBI:29035"/>
    </cofactor>
    <cofactor evidence="11">
        <name>Co(2+)</name>
        <dbReference type="ChEBI" id="CHEBI:48828"/>
    </cofactor>
    <text evidence="11">Binds 1 Mg(2+) ion per subunit. Can also utilize other divalent metal cations, such as Ca(2+), Mn(2+) and Co(2+).</text>
</comment>
<dbReference type="PANTHER" id="PTHR43522:SF2">
    <property type="entry name" value="TRANSKETOLASE 1-RELATED"/>
    <property type="match status" value="1"/>
</dbReference>
<dbReference type="PROSITE" id="PS00802">
    <property type="entry name" value="TRANSKETOLASE_2"/>
    <property type="match status" value="1"/>
</dbReference>
<comment type="cofactor">
    <cofactor evidence="11">
        <name>thiamine diphosphate</name>
        <dbReference type="ChEBI" id="CHEBI:58937"/>
    </cofactor>
    <text evidence="11">Binds 1 thiamine pyrophosphate per subunit.</text>
</comment>
<dbReference type="GO" id="GO:0004802">
    <property type="term" value="F:transketolase activity"/>
    <property type="evidence" value="ECO:0007669"/>
    <property type="project" value="UniProtKB-EC"/>
</dbReference>
<keyword evidence="14" id="KW-1185">Reference proteome</keyword>
<dbReference type="SUPFAM" id="SSF52922">
    <property type="entry name" value="TK C-terminal domain-like"/>
    <property type="match status" value="1"/>
</dbReference>
<dbReference type="Gene3D" id="3.40.50.920">
    <property type="match status" value="1"/>
</dbReference>
<keyword evidence="6 11" id="KW-0106">Calcium</keyword>
<evidence type="ECO:0000256" key="5">
    <source>
        <dbReference type="ARBA" id="ARBA00022723"/>
    </source>
</evidence>
<dbReference type="Proteomes" id="UP001597299">
    <property type="component" value="Unassembled WGS sequence"/>
</dbReference>
<dbReference type="InterPro" id="IPR005474">
    <property type="entry name" value="Transketolase_N"/>
</dbReference>
<dbReference type="Pfam" id="PF00456">
    <property type="entry name" value="Transketolase_N"/>
    <property type="match status" value="1"/>
</dbReference>
<dbReference type="SMART" id="SM00861">
    <property type="entry name" value="Transket_pyr"/>
    <property type="match status" value="1"/>
</dbReference>
<evidence type="ECO:0000256" key="11">
    <source>
        <dbReference type="RuleBase" id="RU004996"/>
    </source>
</evidence>
<reference evidence="14" key="1">
    <citation type="journal article" date="2019" name="Int. J. Syst. Evol. Microbiol.">
        <title>The Global Catalogue of Microorganisms (GCM) 10K type strain sequencing project: providing services to taxonomists for standard genome sequencing and annotation.</title>
        <authorList>
            <consortium name="The Broad Institute Genomics Platform"/>
            <consortium name="The Broad Institute Genome Sequencing Center for Infectious Disease"/>
            <person name="Wu L."/>
            <person name="Ma J."/>
        </authorList>
    </citation>
    <scope>NUCLEOTIDE SEQUENCE [LARGE SCALE GENOMIC DNA]</scope>
    <source>
        <strain evidence="14">CCM 7435</strain>
    </source>
</reference>
<evidence type="ECO:0000259" key="12">
    <source>
        <dbReference type="SMART" id="SM00861"/>
    </source>
</evidence>
<dbReference type="InterPro" id="IPR033247">
    <property type="entry name" value="Transketolase_fam"/>
</dbReference>
<keyword evidence="7 11" id="KW-0460">Magnesium</keyword>
<dbReference type="NCBIfam" id="TIGR00232">
    <property type="entry name" value="tktlase_bact"/>
    <property type="match status" value="1"/>
</dbReference>
<comment type="subunit">
    <text evidence="2 11">Homodimer.</text>
</comment>
<dbReference type="InterPro" id="IPR005475">
    <property type="entry name" value="Transketolase-like_Pyr-bd"/>
</dbReference>
<dbReference type="InterPro" id="IPR049557">
    <property type="entry name" value="Transketolase_CS"/>
</dbReference>
<evidence type="ECO:0000256" key="6">
    <source>
        <dbReference type="ARBA" id="ARBA00022837"/>
    </source>
</evidence>
<keyword evidence="4 11" id="KW-0808">Transferase</keyword>
<dbReference type="InterPro" id="IPR029061">
    <property type="entry name" value="THDP-binding"/>
</dbReference>
<dbReference type="PANTHER" id="PTHR43522">
    <property type="entry name" value="TRANSKETOLASE"/>
    <property type="match status" value="1"/>
</dbReference>
<feature type="domain" description="Transketolase-like pyrimidine-binding" evidence="12">
    <location>
        <begin position="352"/>
        <end position="524"/>
    </location>
</feature>
<organism evidence="13 14">
    <name type="scientific">Ancylobacter oerskovii</name>
    <dbReference type="NCBI Taxonomy" id="459519"/>
    <lineage>
        <taxon>Bacteria</taxon>
        <taxon>Pseudomonadati</taxon>
        <taxon>Pseudomonadota</taxon>
        <taxon>Alphaproteobacteria</taxon>
        <taxon>Hyphomicrobiales</taxon>
        <taxon>Xanthobacteraceae</taxon>
        <taxon>Ancylobacter</taxon>
    </lineage>
</organism>
<dbReference type="CDD" id="cd07033">
    <property type="entry name" value="TPP_PYR_DXS_TK_like"/>
    <property type="match status" value="1"/>
</dbReference>
<protein>
    <recommendedName>
        <fullName evidence="3 10">Transketolase</fullName>
        <ecNumber evidence="3 10">2.2.1.1</ecNumber>
    </recommendedName>
</protein>
<evidence type="ECO:0000256" key="10">
    <source>
        <dbReference type="NCBIfam" id="TIGR00232"/>
    </source>
</evidence>
<evidence type="ECO:0000256" key="1">
    <source>
        <dbReference type="ARBA" id="ARBA00007131"/>
    </source>
</evidence>
<gene>
    <name evidence="13" type="primary">tkt</name>
    <name evidence="13" type="ORF">ACFSNC_02175</name>
</gene>
<comment type="similarity">
    <text evidence="1 11">Belongs to the transketolase family.</text>
</comment>
<dbReference type="Pfam" id="PF02779">
    <property type="entry name" value="Transket_pyr"/>
    <property type="match status" value="1"/>
</dbReference>
<comment type="function">
    <text evidence="11">Catalyzes the transfer of a two-carbon ketol group from a ketose donor to an aldose acceptor, via a covalent intermediate with the cofactor thiamine pyrophosphate.</text>
</comment>
<dbReference type="CDD" id="cd02012">
    <property type="entry name" value="TPP_TK"/>
    <property type="match status" value="1"/>
</dbReference>
<sequence>MSTREKHDRMANAIRFLSMDAVEAAKSGHPGMPMGMADVATVLFGKVLKYDPTDPHWPDRDRFILSAGHGSMLIYSLLYLTGYEGMSIEDIKNFRQLGSKTPGHPEYGHTVGVETTTGPLGQGIANAVGFALAERMLAAQFGSDLVDHHTYVIAGDGCLMEGISEEAIEIAGRQKLNKLIVLWDDNHITIDGPTSLSVATDQLARFEASGWNATRIDGHDPEAILAALERARTSDKPSLIACRTTIGFGAPNKAGSNGVHGAPLGAEEIAATRAALGWEAEPFVIPTDVLDAWRLAGLRSRQAHKAWGERLKGTDHDTRGEFERRVRGELPAKFAEVAAGIIAKAQADKTPVATRKSSEIVLEALTAALPEMVGGSADLTHSNNTKTKATSVYVEPPKYDGRYVNWGIREHGMAAALNGIALHGGFIPYAGTFLVFADYCRPSIRLAALMGIRVVYVFTHDSIGVGEDGPTHQPVEQLAALRAIPNLTVFRPCDTVETAEAWKLALEHKDGPAVLALTRQNLPLMRTDAGTERCLTSRGAYEIVPASDDAQVSLFASGSEVSLCASAREILEAEGIPTRVVSVPSFELFLNQPEETRKQVIGTAPVKVAVEAAIRQGWDAIVGSDAAFVGMSGFGASGPAPKVFAHFGITAENVAATAKARLKKG</sequence>
<proteinExistence type="inferred from homology"/>
<evidence type="ECO:0000256" key="8">
    <source>
        <dbReference type="ARBA" id="ARBA00023052"/>
    </source>
</evidence>
<evidence type="ECO:0000256" key="2">
    <source>
        <dbReference type="ARBA" id="ARBA00011738"/>
    </source>
</evidence>
<dbReference type="Gene3D" id="3.40.50.970">
    <property type="match status" value="2"/>
</dbReference>
<dbReference type="InterPro" id="IPR055152">
    <property type="entry name" value="Transketolase-like_C_2"/>
</dbReference>
<keyword evidence="8 11" id="KW-0786">Thiamine pyrophosphate</keyword>
<dbReference type="RefSeq" id="WP_213354406.1">
    <property type="nucleotide sequence ID" value="NZ_JAHBGB010000041.1"/>
</dbReference>
<accession>A0ABW4YT27</accession>
<dbReference type="InterPro" id="IPR009014">
    <property type="entry name" value="Transketo_C/PFOR_II"/>
</dbReference>
<evidence type="ECO:0000313" key="14">
    <source>
        <dbReference type="Proteomes" id="UP001597299"/>
    </source>
</evidence>
<name>A0ABW4YT27_9HYPH</name>